<keyword evidence="7 8" id="KW-0472">Membrane</keyword>
<feature type="transmembrane region" description="Helical" evidence="8">
    <location>
        <begin position="123"/>
        <end position="143"/>
    </location>
</feature>
<keyword evidence="4" id="KW-0133">Cell shape</keyword>
<dbReference type="KEGG" id="raj:RA11412_0463"/>
<keyword evidence="6 8" id="KW-1133">Transmembrane helix</keyword>
<dbReference type="Proteomes" id="UP000250241">
    <property type="component" value="Chromosome"/>
</dbReference>
<dbReference type="EMBL" id="AP017895">
    <property type="protein sequence ID" value="BAV86762.1"/>
    <property type="molecule type" value="Genomic_DNA"/>
</dbReference>
<evidence type="ECO:0000256" key="3">
    <source>
        <dbReference type="ARBA" id="ARBA00022692"/>
    </source>
</evidence>
<dbReference type="PANTHER" id="PTHR47019:SF1">
    <property type="entry name" value="LIPID II FLIPPASE MURJ"/>
    <property type="match status" value="1"/>
</dbReference>
<feature type="transmembrane region" description="Helical" evidence="8">
    <location>
        <begin position="84"/>
        <end position="111"/>
    </location>
</feature>
<accession>A0A2Z5QWI3</accession>
<dbReference type="PRINTS" id="PR01806">
    <property type="entry name" value="VIRFACTRMVIN"/>
</dbReference>
<comment type="subcellular location">
    <subcellularLocation>
        <location evidence="1">Cell membrane</location>
        <topology evidence="1">Multi-pass membrane protein</topology>
    </subcellularLocation>
</comment>
<evidence type="ECO:0000256" key="2">
    <source>
        <dbReference type="ARBA" id="ARBA00022475"/>
    </source>
</evidence>
<dbReference type="GO" id="GO:0009252">
    <property type="term" value="P:peptidoglycan biosynthetic process"/>
    <property type="evidence" value="ECO:0007669"/>
    <property type="project" value="UniProtKB-KW"/>
</dbReference>
<sequence>MARTDALASAIMAAGTLVSRVLGLVRTVLITVAIGSLSTVGDVFEVANTLPNLIYVLVAGGAFNAVLVPQIIKAAKAQDGGALYISKLVTLTVTAIGLITVIMVACAWPIIDVMGSTWTPEQKQLGVIFSLWCLPQIFFYGLYTVIGQVLNAKDAFGAYMWSPALNNVISIIGLLVFIVMFGAQNTTINPPLHSVENWTSAQTVVLAGTTTLGIAMQALVLFIPYAAWGCICAPISGGAALDYVNPLNSPLGRLQRALWLTFPSCT</sequence>
<dbReference type="AlphaFoldDB" id="A0A2Z5QWI3"/>
<feature type="transmembrane region" description="Helical" evidence="8">
    <location>
        <begin position="203"/>
        <end position="228"/>
    </location>
</feature>
<keyword evidence="3 8" id="KW-0812">Transmembrane</keyword>
<dbReference type="GO" id="GO:0005886">
    <property type="term" value="C:plasma membrane"/>
    <property type="evidence" value="ECO:0007669"/>
    <property type="project" value="UniProtKB-SubCell"/>
</dbReference>
<dbReference type="Pfam" id="PF03023">
    <property type="entry name" value="MurJ"/>
    <property type="match status" value="1"/>
</dbReference>
<keyword evidence="2" id="KW-1003">Cell membrane</keyword>
<dbReference type="GO" id="GO:0008360">
    <property type="term" value="P:regulation of cell shape"/>
    <property type="evidence" value="ECO:0007669"/>
    <property type="project" value="UniProtKB-KW"/>
</dbReference>
<organism evidence="9 10">
    <name type="scientific">Rothia aeria</name>
    <dbReference type="NCBI Taxonomy" id="172042"/>
    <lineage>
        <taxon>Bacteria</taxon>
        <taxon>Bacillati</taxon>
        <taxon>Actinomycetota</taxon>
        <taxon>Actinomycetes</taxon>
        <taxon>Micrococcales</taxon>
        <taxon>Micrococcaceae</taxon>
        <taxon>Rothia</taxon>
    </lineage>
</organism>
<evidence type="ECO:0000256" key="5">
    <source>
        <dbReference type="ARBA" id="ARBA00022984"/>
    </source>
</evidence>
<dbReference type="InterPro" id="IPR051050">
    <property type="entry name" value="Lipid_II_flippase_MurJ/MviN"/>
</dbReference>
<evidence type="ECO:0000256" key="8">
    <source>
        <dbReference type="SAM" id="Phobius"/>
    </source>
</evidence>
<evidence type="ECO:0000256" key="1">
    <source>
        <dbReference type="ARBA" id="ARBA00004651"/>
    </source>
</evidence>
<evidence type="ECO:0000313" key="9">
    <source>
        <dbReference type="EMBL" id="BAV86762.1"/>
    </source>
</evidence>
<keyword evidence="10" id="KW-1185">Reference proteome</keyword>
<evidence type="ECO:0000256" key="7">
    <source>
        <dbReference type="ARBA" id="ARBA00023136"/>
    </source>
</evidence>
<feature type="transmembrane region" description="Helical" evidence="8">
    <location>
        <begin position="21"/>
        <end position="41"/>
    </location>
</feature>
<dbReference type="GO" id="GO:0034204">
    <property type="term" value="P:lipid translocation"/>
    <property type="evidence" value="ECO:0007669"/>
    <property type="project" value="TreeGrafter"/>
</dbReference>
<evidence type="ECO:0000313" key="10">
    <source>
        <dbReference type="Proteomes" id="UP000250241"/>
    </source>
</evidence>
<keyword evidence="5" id="KW-0573">Peptidoglycan synthesis</keyword>
<name>A0A2Z5QWI3_9MICC</name>
<dbReference type="GO" id="GO:0015648">
    <property type="term" value="F:lipid-linked peptidoglycan transporter activity"/>
    <property type="evidence" value="ECO:0007669"/>
    <property type="project" value="TreeGrafter"/>
</dbReference>
<feature type="transmembrane region" description="Helical" evidence="8">
    <location>
        <begin position="53"/>
        <end position="72"/>
    </location>
</feature>
<dbReference type="PANTHER" id="PTHR47019">
    <property type="entry name" value="LIPID II FLIPPASE MURJ"/>
    <property type="match status" value="1"/>
</dbReference>
<feature type="transmembrane region" description="Helical" evidence="8">
    <location>
        <begin position="164"/>
        <end position="183"/>
    </location>
</feature>
<dbReference type="InterPro" id="IPR004268">
    <property type="entry name" value="MurJ"/>
</dbReference>
<reference evidence="9 10" key="1">
    <citation type="submission" date="2016-10" db="EMBL/GenBank/DDBJ databases">
        <title>Genome sequence of Rothia aeria strain JCM11412.</title>
        <authorList>
            <person name="Nambu T."/>
        </authorList>
    </citation>
    <scope>NUCLEOTIDE SEQUENCE [LARGE SCALE GENOMIC DNA]</scope>
    <source>
        <strain evidence="9 10">JCM 11412</strain>
    </source>
</reference>
<protein>
    <submittedName>
        <fullName evidence="9">Integral membrane protein MviN</fullName>
    </submittedName>
</protein>
<evidence type="ECO:0000256" key="4">
    <source>
        <dbReference type="ARBA" id="ARBA00022960"/>
    </source>
</evidence>
<proteinExistence type="predicted"/>
<gene>
    <name evidence="9" type="ORF">RA11412_0463</name>
</gene>
<evidence type="ECO:0000256" key="6">
    <source>
        <dbReference type="ARBA" id="ARBA00022989"/>
    </source>
</evidence>